<proteinExistence type="predicted"/>
<dbReference type="Gene3D" id="1.20.1280.50">
    <property type="match status" value="1"/>
</dbReference>
<feature type="region of interest" description="Disordered" evidence="2">
    <location>
        <begin position="229"/>
        <end position="287"/>
    </location>
</feature>
<feature type="compositionally biased region" description="Polar residues" evidence="2">
    <location>
        <begin position="528"/>
        <end position="539"/>
    </location>
</feature>
<feature type="region of interest" description="Disordered" evidence="2">
    <location>
        <begin position="360"/>
        <end position="391"/>
    </location>
</feature>
<dbReference type="PANTHER" id="PTHR12100:SF1">
    <property type="entry name" value="RECYCLIN-1"/>
    <property type="match status" value="1"/>
</dbReference>
<dbReference type="Proteomes" id="UP000193920">
    <property type="component" value="Unassembled WGS sequence"/>
</dbReference>
<evidence type="ECO:0000256" key="1">
    <source>
        <dbReference type="SAM" id="Coils"/>
    </source>
</evidence>
<protein>
    <recommendedName>
        <fullName evidence="3">F-box domain-containing protein</fullName>
    </recommendedName>
</protein>
<dbReference type="SMART" id="SM00256">
    <property type="entry name" value="FBOX"/>
    <property type="match status" value="1"/>
</dbReference>
<feature type="compositionally biased region" description="Low complexity" evidence="2">
    <location>
        <begin position="378"/>
        <end position="388"/>
    </location>
</feature>
<feature type="compositionally biased region" description="Low complexity" evidence="2">
    <location>
        <begin position="858"/>
        <end position="872"/>
    </location>
</feature>
<gene>
    <name evidence="4" type="ORF">LY90DRAFT_697709</name>
</gene>
<feature type="region of interest" description="Disordered" evidence="2">
    <location>
        <begin position="460"/>
        <end position="612"/>
    </location>
</feature>
<dbReference type="Pfam" id="PF00646">
    <property type="entry name" value="F-box"/>
    <property type="match status" value="1"/>
</dbReference>
<keyword evidence="1" id="KW-0175">Coiled coil</keyword>
<feature type="region of interest" description="Disordered" evidence="2">
    <location>
        <begin position="696"/>
        <end position="720"/>
    </location>
</feature>
<dbReference type="STRING" id="1754190.A0A1Y2FAV5"/>
<dbReference type="GO" id="GO:0000145">
    <property type="term" value="C:exocyst"/>
    <property type="evidence" value="ECO:0007669"/>
    <property type="project" value="TreeGrafter"/>
</dbReference>
<feature type="compositionally biased region" description="Low complexity" evidence="2">
    <location>
        <begin position="600"/>
        <end position="612"/>
    </location>
</feature>
<feature type="region of interest" description="Disordered" evidence="2">
    <location>
        <begin position="1"/>
        <end position="79"/>
    </location>
</feature>
<dbReference type="SUPFAM" id="SSF81383">
    <property type="entry name" value="F-box domain"/>
    <property type="match status" value="1"/>
</dbReference>
<feature type="compositionally biased region" description="Basic and acidic residues" evidence="2">
    <location>
        <begin position="881"/>
        <end position="896"/>
    </location>
</feature>
<dbReference type="Pfam" id="PF07393">
    <property type="entry name" value="Sec10_HB"/>
    <property type="match status" value="1"/>
</dbReference>
<evidence type="ECO:0000259" key="3">
    <source>
        <dbReference type="PROSITE" id="PS50181"/>
    </source>
</evidence>
<dbReference type="OrthoDB" id="5554140at2759"/>
<feature type="compositionally biased region" description="Basic and acidic residues" evidence="2">
    <location>
        <begin position="576"/>
        <end position="595"/>
    </location>
</feature>
<feature type="compositionally biased region" description="Basic and acidic residues" evidence="2">
    <location>
        <begin position="768"/>
        <end position="778"/>
    </location>
</feature>
<dbReference type="EMBL" id="MCOG01000011">
    <property type="protein sequence ID" value="ORY81049.1"/>
    <property type="molecule type" value="Genomic_DNA"/>
</dbReference>
<feature type="compositionally biased region" description="Basic and acidic residues" evidence="2">
    <location>
        <begin position="555"/>
        <end position="566"/>
    </location>
</feature>
<dbReference type="InterPro" id="IPR009976">
    <property type="entry name" value="Sec10-like"/>
</dbReference>
<feature type="region of interest" description="Disordered" evidence="2">
    <location>
        <begin position="754"/>
        <end position="795"/>
    </location>
</feature>
<evidence type="ECO:0000313" key="5">
    <source>
        <dbReference type="Proteomes" id="UP000193920"/>
    </source>
</evidence>
<dbReference type="GO" id="GO:0006893">
    <property type="term" value="P:Golgi to plasma membrane transport"/>
    <property type="evidence" value="ECO:0007669"/>
    <property type="project" value="TreeGrafter"/>
</dbReference>
<evidence type="ECO:0000313" key="4">
    <source>
        <dbReference type="EMBL" id="ORY81049.1"/>
    </source>
</evidence>
<comment type="caution">
    <text evidence="4">The sequence shown here is derived from an EMBL/GenBank/DDBJ whole genome shotgun (WGS) entry which is preliminary data.</text>
</comment>
<feature type="domain" description="F-box" evidence="3">
    <location>
        <begin position="630"/>
        <end position="676"/>
    </location>
</feature>
<evidence type="ECO:0000256" key="2">
    <source>
        <dbReference type="SAM" id="MobiDB-lite"/>
    </source>
</evidence>
<feature type="compositionally biased region" description="Low complexity" evidence="2">
    <location>
        <begin position="44"/>
        <end position="77"/>
    </location>
</feature>
<feature type="compositionally biased region" description="Low complexity" evidence="2">
    <location>
        <begin position="254"/>
        <end position="275"/>
    </location>
</feature>
<feature type="coiled-coil region" evidence="1">
    <location>
        <begin position="1204"/>
        <end position="1231"/>
    </location>
</feature>
<dbReference type="InterPro" id="IPR001810">
    <property type="entry name" value="F-box_dom"/>
</dbReference>
<reference evidence="4 5" key="1">
    <citation type="submission" date="2016-08" db="EMBL/GenBank/DDBJ databases">
        <title>A Parts List for Fungal Cellulosomes Revealed by Comparative Genomics.</title>
        <authorList>
            <consortium name="DOE Joint Genome Institute"/>
            <person name="Haitjema C.H."/>
            <person name="Gilmore S.P."/>
            <person name="Henske J.K."/>
            <person name="Solomon K.V."/>
            <person name="De Groot R."/>
            <person name="Kuo A."/>
            <person name="Mondo S.J."/>
            <person name="Salamov A.A."/>
            <person name="Labutti K."/>
            <person name="Zhao Z."/>
            <person name="Chiniquy J."/>
            <person name="Barry K."/>
            <person name="Brewer H.M."/>
            <person name="Purvine S.O."/>
            <person name="Wright A.T."/>
            <person name="Boxma B."/>
            <person name="Van Alen T."/>
            <person name="Hackstein J.H."/>
            <person name="Baker S.E."/>
            <person name="Grigoriev I.V."/>
            <person name="O'Malley M.A."/>
        </authorList>
    </citation>
    <scope>NUCLEOTIDE SEQUENCE [LARGE SCALE GENOMIC DNA]</scope>
    <source>
        <strain evidence="4 5">G1</strain>
    </source>
</reference>
<name>A0A1Y2FAV5_9FUNG</name>
<accession>A0A1Y2FAV5</accession>
<keyword evidence="5" id="KW-1185">Reference proteome</keyword>
<feature type="compositionally biased region" description="Polar residues" evidence="2">
    <location>
        <begin position="837"/>
        <end position="848"/>
    </location>
</feature>
<dbReference type="GO" id="GO:0006887">
    <property type="term" value="P:exocytosis"/>
    <property type="evidence" value="ECO:0007669"/>
    <property type="project" value="TreeGrafter"/>
</dbReference>
<feature type="compositionally biased region" description="Basic and acidic residues" evidence="2">
    <location>
        <begin position="464"/>
        <end position="501"/>
    </location>
</feature>
<feature type="region of interest" description="Disordered" evidence="2">
    <location>
        <begin position="836"/>
        <end position="897"/>
    </location>
</feature>
<dbReference type="InterPro" id="IPR036047">
    <property type="entry name" value="F-box-like_dom_sf"/>
</dbReference>
<organism evidence="4 5">
    <name type="scientific">Neocallimastix californiae</name>
    <dbReference type="NCBI Taxonomy" id="1754190"/>
    <lineage>
        <taxon>Eukaryota</taxon>
        <taxon>Fungi</taxon>
        <taxon>Fungi incertae sedis</taxon>
        <taxon>Chytridiomycota</taxon>
        <taxon>Chytridiomycota incertae sedis</taxon>
        <taxon>Neocallimastigomycetes</taxon>
        <taxon>Neocallimastigales</taxon>
        <taxon>Neocallimastigaceae</taxon>
        <taxon>Neocallimastix</taxon>
    </lineage>
</organism>
<dbReference type="PROSITE" id="PS50181">
    <property type="entry name" value="FBOX"/>
    <property type="match status" value="1"/>
</dbReference>
<feature type="compositionally biased region" description="Low complexity" evidence="2">
    <location>
        <begin position="502"/>
        <end position="527"/>
    </location>
</feature>
<dbReference type="PANTHER" id="PTHR12100">
    <property type="entry name" value="SEC10"/>
    <property type="match status" value="1"/>
</dbReference>
<feature type="region of interest" description="Disordered" evidence="2">
    <location>
        <begin position="1055"/>
        <end position="1074"/>
    </location>
</feature>
<dbReference type="InterPro" id="IPR048627">
    <property type="entry name" value="Sec10_HB"/>
</dbReference>
<sequence length="1611" mass="183243">MLSPFRLFRSRPNNGIRVDEDDTNYENLLGTATGSDVEDEEDTTTTTTTQNTSTQNQNRSNQTSTQQNSNTSFSNNNDIFGDFSHFNNMGNVPTTTAVNSNSNDNKDNSSNFDGFNIFSNDNNINLFSNNSNNSINKRIGSAGDINKLYDKSKNPYSPNNPRFQDNKMVSSISESQIFNRNNESIDLLGFNNTTSSTSNTVSNTANNHNNRINDIFGDFANFQNAFTFNPQNNLMNSNTNSKDTSKDTSKSEANNNNNNNNNNNKIDDTTTGNNKTEGKETNNKINNESNIIDKKEINVSNINEDDNDLFGDFNSHDTSFNNDNLFANFTPVITDKTNNTSNNFFSPDFAEFSTTFSSATTDKTNNDGISSIPPPPKATSSSSFATSSMVNTPSKLPSHIVEFDAFALNSSTSSSNQPVSYDLFSNYEPSQKTSSHLNNKISFESNAESNTEYDENLLFSPIIGDDHDKKDKMKDKQNNKKDENNNNKDKNSNNDRNKENNNNKNSNNNNNNNNNINNINNEGKNTNVSTPTIMTTTGANIRDAKNPISSPSRKTSKDKENKKDQSPVKFKNSKNIKNDHISSNDIRMKFGDGKEANTSTTTPTTPTATAATTTTGSFSISNTNKSVPKVENILDLPPDILLYILTFVSLEELPKLAQLCRRFKLLVYNDTIYEQKLQILGLDYISTDEWMAMNKPDTQNNKTKYNQNSQQNGHFLPSSNSKFSTSDYSTSMMKINELNDYLLTGRKSLLNLEKLNDSSSKDKKKKDQSKNNKKKDDEFNLFSKDGNDEDDNNSYKISPDFNIFAKEDEYNSNKNQGMYKAGSNESVDILNIEGTDQYENQNNKTQNSEGKDKDKNKTTATATTAATKTTNNSLTVGTNDQNKEKKEEDKKSKSEKLVLSPQTKLQMSFKMTPREVFKKECQELLRYYLDFKHPLPYKYLIFEDYSDINDIAKLLRRLVKFNKGKFVTEWKTIQENINTTVVDFEDLLQSEFEENYNDLDLENLSNISKAYQELNGGAPLVQFYLSKCQLFYDPKFNYSSLAMYKNNISDPSLSSTNLQSTTLGPDGNPPEPMSPIDEGNDLIVQYTSFINRLISVVREQYYQIKAIFPYESDALHLFLQKVIEDILSDYLSATVEHARRIDSTVYLTLLSTLVLTTMNIVEVIGNWDKEYEKEHPREGSKFSYQAIVGELQSIIEPFTQFYVQDEITVLKKQYKEEIDKWKEERENRKKADTGFLDGDVESYKRNVMKTFKSVLLAPAVMTKNLMGKNKKADAAKETKTHLDDNAITDSLSLELSLSLIHMNKEALKRCQMIMEIMNEDVGKCAEKLFIVLIKFLDTEHIAPSFQLAAKRLANENRLVTDENHGTQSIIKSLVTFFELIHIADLIQQMVHVYYMEDIVKYVDENDFMSDIIVEKKQFERHLDDLVAQGMDKSIQVLIDNIEFTLINELPLDAYDVQSENQVLDLKPTKVCLKIVEFLSYHSKMIIGVTDKNTVNVLYEEISIRLFNIFVKNLKRMRISLLGAQQLICDLNHYCVWARTLRNPATTKIFTVLKEVGNLFIVDTAQDLKRIVLDTDRYGGYLRRDDIDDLLKCRPDYKEIQHIIETKDCIIQ</sequence>